<dbReference type="Pfam" id="PF13976">
    <property type="entry name" value="gag_pre-integrs"/>
    <property type="match status" value="1"/>
</dbReference>
<proteinExistence type="predicted"/>
<accession>A0AA89AF04</accession>
<feature type="compositionally biased region" description="Basic and acidic residues" evidence="1">
    <location>
        <begin position="236"/>
        <end position="267"/>
    </location>
</feature>
<dbReference type="Pfam" id="PF14223">
    <property type="entry name" value="Retrotran_gag_2"/>
    <property type="match status" value="1"/>
</dbReference>
<feature type="compositionally biased region" description="Basic residues" evidence="1">
    <location>
        <begin position="226"/>
        <end position="235"/>
    </location>
</feature>
<name>A0AA89AF04_9ASTE</name>
<gene>
    <name evidence="4" type="ORF">RJ639_024543</name>
</gene>
<organism evidence="4 5">
    <name type="scientific">Escallonia herrerae</name>
    <dbReference type="NCBI Taxonomy" id="1293975"/>
    <lineage>
        <taxon>Eukaryota</taxon>
        <taxon>Viridiplantae</taxon>
        <taxon>Streptophyta</taxon>
        <taxon>Embryophyta</taxon>
        <taxon>Tracheophyta</taxon>
        <taxon>Spermatophyta</taxon>
        <taxon>Magnoliopsida</taxon>
        <taxon>eudicotyledons</taxon>
        <taxon>Gunneridae</taxon>
        <taxon>Pentapetalae</taxon>
        <taxon>asterids</taxon>
        <taxon>campanulids</taxon>
        <taxon>Escalloniales</taxon>
        <taxon>Escalloniaceae</taxon>
        <taxon>Escallonia</taxon>
    </lineage>
</organism>
<dbReference type="PANTHER" id="PTHR35317:SF27">
    <property type="entry name" value="RETROVIRUS-RELATED POL POLYPROTEIN FROM TRANSPOSON TNT 1-94"/>
    <property type="match status" value="1"/>
</dbReference>
<dbReference type="InterPro" id="IPR054722">
    <property type="entry name" value="PolX-like_BBD"/>
</dbReference>
<feature type="domain" description="GAG-pre-integrase" evidence="2">
    <location>
        <begin position="354"/>
        <end position="413"/>
    </location>
</feature>
<evidence type="ECO:0000259" key="2">
    <source>
        <dbReference type="Pfam" id="PF13976"/>
    </source>
</evidence>
<evidence type="ECO:0000313" key="5">
    <source>
        <dbReference type="Proteomes" id="UP001188597"/>
    </source>
</evidence>
<evidence type="ECO:0000313" key="4">
    <source>
        <dbReference type="EMBL" id="KAK2999852.1"/>
    </source>
</evidence>
<dbReference type="InterPro" id="IPR025724">
    <property type="entry name" value="GAG-pre-integrase_dom"/>
</dbReference>
<sequence length="414" mass="47194">MASDTNFVQAAIPRFDGHYDHWSMLMENFLRSKEYWQVVESGVREPAKDTVMTDAQKTELEGRKLKDLKAKNYLFQAIDRPILETILSKETSRDIWDSMKKKYQGSSRVKRVQLQALRRDFEVLQMKDGESITSYCARTMEISNKMRFHGEKMEDVTIVEKILRSLTTKFDYVVCSIEESKDIDALSLDELQSSLLVHEQKMNRSSAIEEQALKTSTYIHSSNSRGRGRGKGRGRGRGDRGNRDGSRHFKADDDHFEGKGRGRDQHYDKSKVELSFGDCSTVNVMGKGDVKIRTKNGFVETISNVLYVPDLKSNLLSAGQLQEKGYIITIQQGACEIYDPIRGAIVVVEMSSNRLFPLKIESVQSCLMTEVKDSSWLWHFRYGHLSFGGLKTLQQKNMVTGLPQIAIPSQVCEE</sequence>
<evidence type="ECO:0008006" key="6">
    <source>
        <dbReference type="Google" id="ProtNLM"/>
    </source>
</evidence>
<protein>
    <recommendedName>
        <fullName evidence="6">Retrovirus-related Pol polyprotein from transposon TNT 1-94</fullName>
    </recommendedName>
</protein>
<comment type="caution">
    <text evidence="4">The sequence shown here is derived from an EMBL/GenBank/DDBJ whole genome shotgun (WGS) entry which is preliminary data.</text>
</comment>
<keyword evidence="5" id="KW-1185">Reference proteome</keyword>
<dbReference type="AlphaFoldDB" id="A0AA89AF04"/>
<feature type="domain" description="Retrovirus-related Pol polyprotein from transposon TNT 1-94-like beta-barrel" evidence="3">
    <location>
        <begin position="268"/>
        <end position="326"/>
    </location>
</feature>
<dbReference type="Pfam" id="PF22936">
    <property type="entry name" value="Pol_BBD"/>
    <property type="match status" value="1"/>
</dbReference>
<feature type="compositionally biased region" description="Polar residues" evidence="1">
    <location>
        <begin position="207"/>
        <end position="220"/>
    </location>
</feature>
<evidence type="ECO:0000259" key="3">
    <source>
        <dbReference type="Pfam" id="PF22936"/>
    </source>
</evidence>
<evidence type="ECO:0000256" key="1">
    <source>
        <dbReference type="SAM" id="MobiDB-lite"/>
    </source>
</evidence>
<dbReference type="Proteomes" id="UP001188597">
    <property type="component" value="Unassembled WGS sequence"/>
</dbReference>
<dbReference type="PANTHER" id="PTHR35317">
    <property type="entry name" value="OS04G0629600 PROTEIN"/>
    <property type="match status" value="1"/>
</dbReference>
<feature type="region of interest" description="Disordered" evidence="1">
    <location>
        <begin position="207"/>
        <end position="267"/>
    </location>
</feature>
<dbReference type="EMBL" id="JAVXUP010003156">
    <property type="protein sequence ID" value="KAK2999852.1"/>
    <property type="molecule type" value="Genomic_DNA"/>
</dbReference>
<reference evidence="4" key="1">
    <citation type="submission" date="2022-12" db="EMBL/GenBank/DDBJ databases">
        <title>Draft genome assemblies for two species of Escallonia (Escalloniales).</title>
        <authorList>
            <person name="Chanderbali A."/>
            <person name="Dervinis C."/>
            <person name="Anghel I."/>
            <person name="Soltis D."/>
            <person name="Soltis P."/>
            <person name="Zapata F."/>
        </authorList>
    </citation>
    <scope>NUCLEOTIDE SEQUENCE</scope>
    <source>
        <strain evidence="4">UCBG64.0493</strain>
        <tissue evidence="4">Leaf</tissue>
    </source>
</reference>